<feature type="non-terminal residue" evidence="1">
    <location>
        <position position="1"/>
    </location>
</feature>
<evidence type="ECO:0000313" key="1">
    <source>
        <dbReference type="EMBL" id="KAL3767307.1"/>
    </source>
</evidence>
<gene>
    <name evidence="1" type="ORF">ACHAW5_001712</name>
</gene>
<comment type="caution">
    <text evidence="1">The sequence shown here is derived from an EMBL/GenBank/DDBJ whole genome shotgun (WGS) entry which is preliminary data.</text>
</comment>
<dbReference type="EMBL" id="JALLAZ020001709">
    <property type="protein sequence ID" value="KAL3767307.1"/>
    <property type="molecule type" value="Genomic_DNA"/>
</dbReference>
<keyword evidence="2" id="KW-1185">Reference proteome</keyword>
<dbReference type="Proteomes" id="UP001530315">
    <property type="component" value="Unassembled WGS sequence"/>
</dbReference>
<reference evidence="1 2" key="1">
    <citation type="submission" date="2024-10" db="EMBL/GenBank/DDBJ databases">
        <title>Updated reference genomes for cyclostephanoid diatoms.</title>
        <authorList>
            <person name="Roberts W.R."/>
            <person name="Alverson A.J."/>
        </authorList>
    </citation>
    <scope>NUCLEOTIDE SEQUENCE [LARGE SCALE GENOMIC DNA]</scope>
    <source>
        <strain evidence="1 2">AJA276-08</strain>
    </source>
</reference>
<proteinExistence type="predicted"/>
<protein>
    <submittedName>
        <fullName evidence="1">Uncharacterized protein</fullName>
    </submittedName>
</protein>
<organism evidence="1 2">
    <name type="scientific">Stephanodiscus triporus</name>
    <dbReference type="NCBI Taxonomy" id="2934178"/>
    <lineage>
        <taxon>Eukaryota</taxon>
        <taxon>Sar</taxon>
        <taxon>Stramenopiles</taxon>
        <taxon>Ochrophyta</taxon>
        <taxon>Bacillariophyta</taxon>
        <taxon>Coscinodiscophyceae</taxon>
        <taxon>Thalassiosirophycidae</taxon>
        <taxon>Stephanodiscales</taxon>
        <taxon>Stephanodiscaceae</taxon>
        <taxon>Stephanodiscus</taxon>
    </lineage>
</organism>
<name>A0ABD3MUG8_9STRA</name>
<accession>A0ABD3MUG8</accession>
<sequence>GDAGTLLWTLLKKELEDDENGFKHRVSALDYVIKGVCCVHLEGLHDKVAGHLIPSDAIEEKFPWNGCKFAAMAVMPCVSARDAASKRTAVQPICRSLGGCTIPHPTALSHNRWLYELSEKYSTAVEDTLSHSICTAILVSVTDVEIVRNPSKNGVRSTRYTLLQNMEYHSEYGDGISFPLSLAEGKNWVKRFEDFSGELSGVWTQPVNDAYAYCFDVDLAKMGCMQNGSQLDAYFTTLAVKFDGGRVRENLTLLPKPDKASYPKCYDGVVAKAERAPAESTPDGGTPDYYAPVILRCTMWTMRES</sequence>
<dbReference type="AlphaFoldDB" id="A0ABD3MUG8"/>
<evidence type="ECO:0000313" key="2">
    <source>
        <dbReference type="Proteomes" id="UP001530315"/>
    </source>
</evidence>